<dbReference type="SMART" id="SM00052">
    <property type="entry name" value="EAL"/>
    <property type="match status" value="1"/>
</dbReference>
<reference evidence="2" key="1">
    <citation type="submission" date="2018-06" db="EMBL/GenBank/DDBJ databases">
        <authorList>
            <person name="Zhirakovskaya E."/>
        </authorList>
    </citation>
    <scope>NUCLEOTIDE SEQUENCE</scope>
</reference>
<organism evidence="2">
    <name type="scientific">hydrothermal vent metagenome</name>
    <dbReference type="NCBI Taxonomy" id="652676"/>
    <lineage>
        <taxon>unclassified sequences</taxon>
        <taxon>metagenomes</taxon>
        <taxon>ecological metagenomes</taxon>
    </lineage>
</organism>
<dbReference type="InterPro" id="IPR001633">
    <property type="entry name" value="EAL_dom"/>
</dbReference>
<dbReference type="PANTHER" id="PTHR33121">
    <property type="entry name" value="CYCLIC DI-GMP PHOSPHODIESTERASE PDEF"/>
    <property type="match status" value="1"/>
</dbReference>
<feature type="domain" description="EAL" evidence="1">
    <location>
        <begin position="1"/>
        <end position="148"/>
    </location>
</feature>
<dbReference type="CDD" id="cd01948">
    <property type="entry name" value="EAL"/>
    <property type="match status" value="1"/>
</dbReference>
<gene>
    <name evidence="2" type="ORF">MNBD_GAMMA08-2698</name>
</gene>
<dbReference type="Gene3D" id="3.20.20.450">
    <property type="entry name" value="EAL domain"/>
    <property type="match status" value="1"/>
</dbReference>
<accession>A0A3B0XHK4</accession>
<evidence type="ECO:0000313" key="2">
    <source>
        <dbReference type="EMBL" id="VAW67778.1"/>
    </source>
</evidence>
<dbReference type="AlphaFoldDB" id="A0A3B0XHK4"/>
<proteinExistence type="predicted"/>
<dbReference type="PROSITE" id="PS50883">
    <property type="entry name" value="EAL"/>
    <property type="match status" value="1"/>
</dbReference>
<protein>
    <submittedName>
        <fullName evidence="2">Diguanylate cyclase/phosphodiesterase (GGDEF &amp; EAL domains) with PAS/PAC sensor(S)</fullName>
    </submittedName>
</protein>
<name>A0A3B0XHK4_9ZZZZ</name>
<dbReference type="SUPFAM" id="SSF141868">
    <property type="entry name" value="EAL domain-like"/>
    <property type="match status" value="1"/>
</dbReference>
<evidence type="ECO:0000259" key="1">
    <source>
        <dbReference type="PROSITE" id="PS50883"/>
    </source>
</evidence>
<dbReference type="GO" id="GO:0071111">
    <property type="term" value="F:cyclic-guanylate-specific phosphodiesterase activity"/>
    <property type="evidence" value="ECO:0007669"/>
    <property type="project" value="InterPro"/>
</dbReference>
<dbReference type="InterPro" id="IPR050706">
    <property type="entry name" value="Cyclic-di-GMP_PDE-like"/>
</dbReference>
<dbReference type="InterPro" id="IPR035919">
    <property type="entry name" value="EAL_sf"/>
</dbReference>
<sequence length="148" mass="16949">MSQFNNNRILIIDEIITKTDVNINQIELELTESSIMDDVESAIENMRILTNMGLNISIDDFGTGSSSFSYLKQFTINKLKIDRKFIKDTPDNHEDVAIVEAIMEMAYKLNLKEATCDVIQGCFLGKPMPADEATRRMQDNDWENQHLL</sequence>
<dbReference type="PANTHER" id="PTHR33121:SF70">
    <property type="entry name" value="SIGNALING PROTEIN YKOW"/>
    <property type="match status" value="1"/>
</dbReference>
<dbReference type="EMBL" id="UOFH01000406">
    <property type="protein sequence ID" value="VAW67778.1"/>
    <property type="molecule type" value="Genomic_DNA"/>
</dbReference>
<dbReference type="Pfam" id="PF00563">
    <property type="entry name" value="EAL"/>
    <property type="match status" value="1"/>
</dbReference>